<reference evidence="1 2" key="2">
    <citation type="submission" date="2018-10" db="EMBL/GenBank/DDBJ databases">
        <authorList>
            <consortium name="Pathogen Informatics"/>
        </authorList>
    </citation>
    <scope>NUCLEOTIDE SEQUENCE [LARGE SCALE GENOMIC DNA]</scope>
</reference>
<organism evidence="3">
    <name type="scientific">Enterobius vermicularis</name>
    <name type="common">Human pinworm</name>
    <dbReference type="NCBI Taxonomy" id="51028"/>
    <lineage>
        <taxon>Eukaryota</taxon>
        <taxon>Metazoa</taxon>
        <taxon>Ecdysozoa</taxon>
        <taxon>Nematoda</taxon>
        <taxon>Chromadorea</taxon>
        <taxon>Rhabditida</taxon>
        <taxon>Spirurina</taxon>
        <taxon>Oxyuridomorpha</taxon>
        <taxon>Oxyuroidea</taxon>
        <taxon>Oxyuridae</taxon>
        <taxon>Enterobius</taxon>
    </lineage>
</organism>
<accession>A0A0N4V5X7</accession>
<protein>
    <submittedName>
        <fullName evidence="3">N-acetyltransferase domain-containing protein</fullName>
    </submittedName>
</protein>
<sequence length="136" mass="15558">MRILEVVGKCITYYRSADEVLSAMICNSSEALSMRNDCFCVAVIRNTGSLIGYGALLEVCERSYPNAEFLFANNFEELWGIEEAVFKFVHDTDVKELYVKFSHPSFPIDQNLCTKILKARQTKIYSSLQELIFYAL</sequence>
<evidence type="ECO:0000313" key="2">
    <source>
        <dbReference type="Proteomes" id="UP000274131"/>
    </source>
</evidence>
<keyword evidence="2" id="KW-1185">Reference proteome</keyword>
<evidence type="ECO:0000313" key="1">
    <source>
        <dbReference type="EMBL" id="VDD90506.1"/>
    </source>
</evidence>
<dbReference type="AlphaFoldDB" id="A0A0N4V5X7"/>
<name>A0A0N4V5X7_ENTVE</name>
<dbReference type="EMBL" id="UXUI01008104">
    <property type="protein sequence ID" value="VDD90506.1"/>
    <property type="molecule type" value="Genomic_DNA"/>
</dbReference>
<evidence type="ECO:0000313" key="3">
    <source>
        <dbReference type="WBParaSite" id="EVEC_0000564601-mRNA-1"/>
    </source>
</evidence>
<gene>
    <name evidence="1" type="ORF">EVEC_LOCUS5257</name>
</gene>
<proteinExistence type="predicted"/>
<reference evidence="3" key="1">
    <citation type="submission" date="2017-02" db="UniProtKB">
        <authorList>
            <consortium name="WormBaseParasite"/>
        </authorList>
    </citation>
    <scope>IDENTIFICATION</scope>
</reference>
<dbReference type="WBParaSite" id="EVEC_0000564601-mRNA-1">
    <property type="protein sequence ID" value="EVEC_0000564601-mRNA-1"/>
    <property type="gene ID" value="EVEC_0000564601"/>
</dbReference>
<dbReference type="Proteomes" id="UP000274131">
    <property type="component" value="Unassembled WGS sequence"/>
</dbReference>